<feature type="region of interest" description="Disordered" evidence="1">
    <location>
        <begin position="1"/>
        <end position="29"/>
    </location>
</feature>
<reference evidence="2 3" key="1">
    <citation type="submission" date="2023-05" db="EMBL/GenBank/DDBJ databases">
        <title>B98-5 Cell Line De Novo Hybrid Assembly: An Optical Mapping Approach.</title>
        <authorList>
            <person name="Kananen K."/>
            <person name="Auerbach J.A."/>
            <person name="Kautto E."/>
            <person name="Blachly J.S."/>
        </authorList>
    </citation>
    <scope>NUCLEOTIDE SEQUENCE [LARGE SCALE GENOMIC DNA]</scope>
    <source>
        <strain evidence="2">B95-8</strain>
        <tissue evidence="2">Cell line</tissue>
    </source>
</reference>
<protein>
    <submittedName>
        <fullName evidence="2">Uncharacterized protein</fullName>
    </submittedName>
</protein>
<feature type="region of interest" description="Disordered" evidence="1">
    <location>
        <begin position="53"/>
        <end position="85"/>
    </location>
</feature>
<keyword evidence="3" id="KW-1185">Reference proteome</keyword>
<dbReference type="Proteomes" id="UP001266305">
    <property type="component" value="Unassembled WGS sequence"/>
</dbReference>
<evidence type="ECO:0000256" key="1">
    <source>
        <dbReference type="SAM" id="MobiDB-lite"/>
    </source>
</evidence>
<proteinExistence type="predicted"/>
<feature type="non-terminal residue" evidence="2">
    <location>
        <position position="1"/>
    </location>
</feature>
<accession>A0ABQ9U2D8</accession>
<comment type="caution">
    <text evidence="2">The sequence shown here is derived from an EMBL/GenBank/DDBJ whole genome shotgun (WGS) entry which is preliminary data.</text>
</comment>
<name>A0ABQ9U2D8_SAGOE</name>
<organism evidence="2 3">
    <name type="scientific">Saguinus oedipus</name>
    <name type="common">Cotton-top tamarin</name>
    <name type="synonym">Oedipomidas oedipus</name>
    <dbReference type="NCBI Taxonomy" id="9490"/>
    <lineage>
        <taxon>Eukaryota</taxon>
        <taxon>Metazoa</taxon>
        <taxon>Chordata</taxon>
        <taxon>Craniata</taxon>
        <taxon>Vertebrata</taxon>
        <taxon>Euteleostomi</taxon>
        <taxon>Mammalia</taxon>
        <taxon>Eutheria</taxon>
        <taxon>Euarchontoglires</taxon>
        <taxon>Primates</taxon>
        <taxon>Haplorrhini</taxon>
        <taxon>Platyrrhini</taxon>
        <taxon>Cebidae</taxon>
        <taxon>Callitrichinae</taxon>
        <taxon>Saguinus</taxon>
    </lineage>
</organism>
<evidence type="ECO:0000313" key="2">
    <source>
        <dbReference type="EMBL" id="KAK2090966.1"/>
    </source>
</evidence>
<dbReference type="EMBL" id="JASSZA010000016">
    <property type="protein sequence ID" value="KAK2090966.1"/>
    <property type="molecule type" value="Genomic_DNA"/>
</dbReference>
<sequence>EGWTADGGAVQKAREGLKEGAGASGTPSCCTLQEVVGGGSTTPMQCLNPAVQKERRAGQTGSQRRRLVLDAAAETPRRLNAESEA</sequence>
<gene>
    <name evidence="2" type="ORF">P7K49_030250</name>
</gene>
<feature type="compositionally biased region" description="Basic and acidic residues" evidence="1">
    <location>
        <begin position="75"/>
        <end position="85"/>
    </location>
</feature>
<evidence type="ECO:0000313" key="3">
    <source>
        <dbReference type="Proteomes" id="UP001266305"/>
    </source>
</evidence>